<dbReference type="Proteomes" id="UP000048984">
    <property type="component" value="Unassembled WGS sequence"/>
</dbReference>
<dbReference type="Gene3D" id="3.50.50.60">
    <property type="entry name" value="FAD/NAD(P)-binding domain"/>
    <property type="match status" value="1"/>
</dbReference>
<dbReference type="PANTHER" id="PTHR13847">
    <property type="entry name" value="SARCOSINE DEHYDROGENASE-RELATED"/>
    <property type="match status" value="1"/>
</dbReference>
<proteinExistence type="predicted"/>
<dbReference type="Gene3D" id="3.30.9.10">
    <property type="entry name" value="D-Amino Acid Oxidase, subunit A, domain 2"/>
    <property type="match status" value="1"/>
</dbReference>
<dbReference type="STRING" id="665126.ABB55_17460"/>
<evidence type="ECO:0000256" key="1">
    <source>
        <dbReference type="ARBA" id="ARBA00023002"/>
    </source>
</evidence>
<feature type="domain" description="FAD dependent oxidoreductase" evidence="2">
    <location>
        <begin position="27"/>
        <end position="382"/>
    </location>
</feature>
<dbReference type="GO" id="GO:0016491">
    <property type="term" value="F:oxidoreductase activity"/>
    <property type="evidence" value="ECO:0007669"/>
    <property type="project" value="UniProtKB-KW"/>
</dbReference>
<protein>
    <submittedName>
        <fullName evidence="3">FAD-dependent oxidoreductase</fullName>
    </submittedName>
</protein>
<dbReference type="GO" id="GO:0005737">
    <property type="term" value="C:cytoplasm"/>
    <property type="evidence" value="ECO:0007669"/>
    <property type="project" value="TreeGrafter"/>
</dbReference>
<comment type="caution">
    <text evidence="3">The sequence shown here is derived from an EMBL/GenBank/DDBJ whole genome shotgun (WGS) entry which is preliminary data.</text>
</comment>
<dbReference type="AlphaFoldDB" id="A0A0N8GFA5"/>
<dbReference type="PANTHER" id="PTHR13847:SF281">
    <property type="entry name" value="FAD DEPENDENT OXIDOREDUCTASE DOMAIN-CONTAINING PROTEIN"/>
    <property type="match status" value="1"/>
</dbReference>
<dbReference type="InterPro" id="IPR006076">
    <property type="entry name" value="FAD-dep_OxRdtase"/>
</dbReference>
<dbReference type="EMBL" id="LJYW01000001">
    <property type="protein sequence ID" value="KPL53777.1"/>
    <property type="molecule type" value="Genomic_DNA"/>
</dbReference>
<evidence type="ECO:0000313" key="3">
    <source>
        <dbReference type="EMBL" id="KPL53777.1"/>
    </source>
</evidence>
<accession>A0A0N8GFA5</accession>
<keyword evidence="4" id="KW-1185">Reference proteome</keyword>
<evidence type="ECO:0000313" key="4">
    <source>
        <dbReference type="Proteomes" id="UP000048984"/>
    </source>
</evidence>
<gene>
    <name evidence="3" type="ORF">ABB55_17460</name>
</gene>
<dbReference type="RefSeq" id="WP_054359941.1">
    <property type="nucleotide sequence ID" value="NZ_LJYW01000001.1"/>
</dbReference>
<reference evidence="3 4" key="2">
    <citation type="submission" date="2015-10" db="EMBL/GenBank/DDBJ databases">
        <title>Draft Genome Sequence of Prosthecomicrobium hirschii ATCC 27832.</title>
        <authorList>
            <person name="Daniel J."/>
            <person name="Givan S.A."/>
            <person name="Brun Y.V."/>
            <person name="Brown P.J."/>
        </authorList>
    </citation>
    <scope>NUCLEOTIDE SEQUENCE [LARGE SCALE GENOMIC DNA]</scope>
    <source>
        <strain evidence="3 4">16</strain>
    </source>
</reference>
<dbReference type="SUPFAM" id="SSF51905">
    <property type="entry name" value="FAD/NAD(P)-binding domain"/>
    <property type="match status" value="1"/>
</dbReference>
<evidence type="ECO:0000259" key="2">
    <source>
        <dbReference type="Pfam" id="PF01266"/>
    </source>
</evidence>
<organism evidence="3 4">
    <name type="scientific">Prosthecodimorpha hirschii</name>
    <dbReference type="NCBI Taxonomy" id="665126"/>
    <lineage>
        <taxon>Bacteria</taxon>
        <taxon>Pseudomonadati</taxon>
        <taxon>Pseudomonadota</taxon>
        <taxon>Alphaproteobacteria</taxon>
        <taxon>Hyphomicrobiales</taxon>
        <taxon>Ancalomicrobiaceae</taxon>
        <taxon>Prosthecodimorpha</taxon>
    </lineage>
</organism>
<sequence>MKLLSYWHDTAPAFTGGADGPVEGRYDVAVVGGGFTGLAAARQLAMGGARVALLEANTVGSGASGRNGGHLNNGIAHSYVAAKAHLGAERAHALYRAFDASVDRIEAIVAEEGIDCAFRRAGKLKLASKPKHVAGLRANFEVIHREVDPDTAFLSKADLAHEVGTDAFHGAMLSKKSGMMHMGRYAVGLAEAARRRGAVLFEQAPVTARRTVDGMTELTTPRGTLTARDVFVATGAYTSGPFGWFKRRLVNVGSFIVATRPLTAAEVAAVLPGNRTCVNSMNVGNYFRLAPDNRLIWGGRARFTAFSDQRSDAKSGAVLKASLATIFPQLAHVELDYCWGGLVDMTQDRFPRAGRADGVWYAMGYSGHGAQMSTEMGIRIADAILGRPDTNPLAGLDWPAIPGHLGQPWFLPLVGLWYKTLDRFQ</sequence>
<reference evidence="3 4" key="1">
    <citation type="submission" date="2015-09" db="EMBL/GenBank/DDBJ databases">
        <authorList>
            <consortium name="Swine Surveillance"/>
        </authorList>
    </citation>
    <scope>NUCLEOTIDE SEQUENCE [LARGE SCALE GENOMIC DNA]</scope>
    <source>
        <strain evidence="3 4">16</strain>
    </source>
</reference>
<dbReference type="Pfam" id="PF01266">
    <property type="entry name" value="DAO"/>
    <property type="match status" value="1"/>
</dbReference>
<name>A0A0N8GFA5_9HYPH</name>
<keyword evidence="1" id="KW-0560">Oxidoreductase</keyword>
<dbReference type="InterPro" id="IPR036188">
    <property type="entry name" value="FAD/NAD-bd_sf"/>
</dbReference>